<sequence>MFVRKKPNKSGLISIQIIDKSSGKYVVLETVGSSDDPQEIEHLVKKGKQRIVKLAGQVSMSFDRDKELEFVDAFMNSLDTFYLVGPELLLGKLFDEIGFNTIEEELFRHLVITRLIYPVSKLRTVDYLFKYKGVEISVYSVYRYLDKLHKEQMEQIKEISLKHTLSLYDNALSVVFYDVTTLYFEASKEDELRITGFSKDGKHQNPQIVLGLLVSDGGYPIDYHIFEGNKYEGDTLLPVVDHFSTKYRSQHLTVVADSGLLSKRNIELLTQKNYKYILGARIKNEPESIKKQILALDLKDKEYAEVQKEQQRLIINFKEQRAHKDAHNRKRGLERLEKRLKSGKLNKTHINNKGFNKYLKIEGKVDILIDYQKFEDDAKWDGLKGFTTNTDLPSKQVIDQYRELWTIEKTFRIAKSDLKIRPIYHRLRRRIEAHICVSFAACKVYKELERQLKTKESSLSPEKAIDILKTIYQVSIQSPYSSAKHNRLVLKNEEQKDLVNLFDLDRNLS</sequence>
<dbReference type="NCBIfam" id="NF033559">
    <property type="entry name" value="transpos_IS1634"/>
    <property type="match status" value="1"/>
</dbReference>
<keyword evidence="3" id="KW-1185">Reference proteome</keyword>
<dbReference type="EMBL" id="LKTS01000008">
    <property type="protein sequence ID" value="PKD20029.1"/>
    <property type="molecule type" value="Genomic_DNA"/>
</dbReference>
<dbReference type="Pfam" id="PF01609">
    <property type="entry name" value="DDE_Tnp_1"/>
    <property type="match status" value="1"/>
</dbReference>
<dbReference type="GO" id="GO:0006313">
    <property type="term" value="P:DNA transposition"/>
    <property type="evidence" value="ECO:0007669"/>
    <property type="project" value="InterPro"/>
</dbReference>
<organism evidence="2 3">
    <name type="scientific">Salegentibacter salinarum</name>
    <dbReference type="NCBI Taxonomy" id="447422"/>
    <lineage>
        <taxon>Bacteria</taxon>
        <taxon>Pseudomonadati</taxon>
        <taxon>Bacteroidota</taxon>
        <taxon>Flavobacteriia</taxon>
        <taxon>Flavobacteriales</taxon>
        <taxon>Flavobacteriaceae</taxon>
        <taxon>Salegentibacter</taxon>
    </lineage>
</organism>
<dbReference type="InterPro" id="IPR002559">
    <property type="entry name" value="Transposase_11"/>
</dbReference>
<dbReference type="GO" id="GO:0003677">
    <property type="term" value="F:DNA binding"/>
    <property type="evidence" value="ECO:0007669"/>
    <property type="project" value="InterPro"/>
</dbReference>
<accession>A0A2N0TZ75</accession>
<feature type="domain" description="Transposase IS4-like" evidence="1">
    <location>
        <begin position="173"/>
        <end position="441"/>
    </location>
</feature>
<name>A0A2N0TZ75_9FLAO</name>
<dbReference type="AlphaFoldDB" id="A0A2N0TZ75"/>
<evidence type="ECO:0000313" key="2">
    <source>
        <dbReference type="EMBL" id="PKD20029.1"/>
    </source>
</evidence>
<evidence type="ECO:0000313" key="3">
    <source>
        <dbReference type="Proteomes" id="UP000232673"/>
    </source>
</evidence>
<dbReference type="Proteomes" id="UP000232673">
    <property type="component" value="Unassembled WGS sequence"/>
</dbReference>
<dbReference type="RefSeq" id="WP_101023037.1">
    <property type="nucleotide sequence ID" value="NZ_LKTS01000008.1"/>
</dbReference>
<dbReference type="InterPro" id="IPR047654">
    <property type="entry name" value="IS1634_transpos"/>
</dbReference>
<dbReference type="InterPro" id="IPR012337">
    <property type="entry name" value="RNaseH-like_sf"/>
</dbReference>
<evidence type="ECO:0000259" key="1">
    <source>
        <dbReference type="Pfam" id="PF01609"/>
    </source>
</evidence>
<proteinExistence type="predicted"/>
<protein>
    <submittedName>
        <fullName evidence="2">Transposase</fullName>
    </submittedName>
</protein>
<reference evidence="2 3" key="1">
    <citation type="submission" date="2015-10" db="EMBL/GenBank/DDBJ databases">
        <title>Draft genome sequence of Salegentibacter salinarum KCTC 12975.</title>
        <authorList>
            <person name="Lin W."/>
            <person name="Zheng Q."/>
        </authorList>
    </citation>
    <scope>NUCLEOTIDE SEQUENCE [LARGE SCALE GENOMIC DNA]</scope>
    <source>
        <strain evidence="2 3">KCTC 12975</strain>
    </source>
</reference>
<gene>
    <name evidence="2" type="ORF">APR41_15265</name>
</gene>
<dbReference type="SUPFAM" id="SSF53098">
    <property type="entry name" value="Ribonuclease H-like"/>
    <property type="match status" value="1"/>
</dbReference>
<comment type="caution">
    <text evidence="2">The sequence shown here is derived from an EMBL/GenBank/DDBJ whole genome shotgun (WGS) entry which is preliminary data.</text>
</comment>
<dbReference type="GO" id="GO:0004803">
    <property type="term" value="F:transposase activity"/>
    <property type="evidence" value="ECO:0007669"/>
    <property type="project" value="InterPro"/>
</dbReference>